<dbReference type="EMBL" id="CP024201">
    <property type="protein sequence ID" value="ATQ43940.1"/>
    <property type="molecule type" value="Genomic_DNA"/>
</dbReference>
<evidence type="ECO:0008006" key="3">
    <source>
        <dbReference type="Google" id="ProtNLM"/>
    </source>
</evidence>
<gene>
    <name evidence="1" type="ORF">CSW64_16845</name>
</gene>
<organism evidence="1 2">
    <name type="scientific">Caulobacter mirabilis</name>
    <dbReference type="NCBI Taxonomy" id="69666"/>
    <lineage>
        <taxon>Bacteria</taxon>
        <taxon>Pseudomonadati</taxon>
        <taxon>Pseudomonadota</taxon>
        <taxon>Alphaproteobacteria</taxon>
        <taxon>Caulobacterales</taxon>
        <taxon>Caulobacteraceae</taxon>
        <taxon>Caulobacter</taxon>
    </lineage>
</organism>
<proteinExistence type="predicted"/>
<dbReference type="KEGG" id="cmb:CSW64_16845"/>
<accession>A0A2D2B108</accession>
<name>A0A2D2B108_9CAUL</name>
<dbReference type="RefSeq" id="WP_099623188.1">
    <property type="nucleotide sequence ID" value="NZ_CP024201.1"/>
</dbReference>
<keyword evidence="2" id="KW-1185">Reference proteome</keyword>
<dbReference type="OrthoDB" id="9801906at2"/>
<sequence>MNAFDRDMGGDLAVLHYGDGEYAVLKPGRHVLCAVSGVKIPLKALRYWNVEAQEAYAGPAEALKRWKDLNP</sequence>
<dbReference type="AlphaFoldDB" id="A0A2D2B108"/>
<protein>
    <recommendedName>
        <fullName evidence="3">DUF2093 domain-containing protein</fullName>
    </recommendedName>
</protein>
<dbReference type="Proteomes" id="UP000228945">
    <property type="component" value="Chromosome"/>
</dbReference>
<dbReference type="Pfam" id="PF09866">
    <property type="entry name" value="DUF2093"/>
    <property type="match status" value="1"/>
</dbReference>
<evidence type="ECO:0000313" key="2">
    <source>
        <dbReference type="Proteomes" id="UP000228945"/>
    </source>
</evidence>
<evidence type="ECO:0000313" key="1">
    <source>
        <dbReference type="EMBL" id="ATQ43940.1"/>
    </source>
</evidence>
<dbReference type="InterPro" id="IPR018661">
    <property type="entry name" value="DUF2093"/>
</dbReference>
<reference evidence="1 2" key="1">
    <citation type="submission" date="2017-10" db="EMBL/GenBank/DDBJ databases">
        <title>Genome sequence of Caulobacter mirabilis FWC38.</title>
        <authorList>
            <person name="Fiebig A."/>
            <person name="Crosson S."/>
        </authorList>
    </citation>
    <scope>NUCLEOTIDE SEQUENCE [LARGE SCALE GENOMIC DNA]</scope>
    <source>
        <strain evidence="1 2">FWC 38</strain>
    </source>
</reference>